<dbReference type="InterPro" id="IPR050149">
    <property type="entry name" value="Collagen_superfamily"/>
</dbReference>
<name>A0A7F8Q2R6_LEPWE</name>
<keyword evidence="3" id="KW-0379">Hydroxylation</keyword>
<dbReference type="GeneID" id="115937540"/>
<evidence type="ECO:0000256" key="4">
    <source>
        <dbReference type="SAM" id="MobiDB-lite"/>
    </source>
</evidence>
<evidence type="ECO:0000313" key="6">
    <source>
        <dbReference type="RefSeq" id="XP_030875572.1"/>
    </source>
</evidence>
<dbReference type="Pfam" id="PF01391">
    <property type="entry name" value="Collagen"/>
    <property type="match status" value="1"/>
</dbReference>
<dbReference type="GO" id="GO:0005615">
    <property type="term" value="C:extracellular space"/>
    <property type="evidence" value="ECO:0007669"/>
    <property type="project" value="TreeGrafter"/>
</dbReference>
<feature type="region of interest" description="Disordered" evidence="4">
    <location>
        <begin position="93"/>
        <end position="141"/>
    </location>
</feature>
<dbReference type="OrthoDB" id="18894at2759"/>
<comment type="subcellular location">
    <subcellularLocation>
        <location evidence="1">Secreted</location>
        <location evidence="1">Extracellular space</location>
        <location evidence="1">Extracellular matrix</location>
    </subcellularLocation>
</comment>
<dbReference type="KEGG" id="lww:115937540"/>
<sequence length="141" mass="14975">MVDRFMPLVAANSASPGILFFQKANLPAHQWQCYKELDNLNFLQGIPGAKGERGERGDLQSQAMVRAVARQVCEQLIQSHMARYTAILNQIPSQSSSVRTIQGPPGEPGRPGSPGNPGEQGPPGTPGFPGNAGMPGTPGER</sequence>
<accession>A0A7F8Q2R6</accession>
<dbReference type="PANTHER" id="PTHR24023">
    <property type="entry name" value="COLLAGEN ALPHA"/>
    <property type="match status" value="1"/>
</dbReference>
<evidence type="ECO:0000256" key="2">
    <source>
        <dbReference type="ARBA" id="ARBA00022530"/>
    </source>
</evidence>
<dbReference type="InterPro" id="IPR008160">
    <property type="entry name" value="Collagen"/>
</dbReference>
<keyword evidence="5" id="KW-1185">Reference proteome</keyword>
<keyword evidence="2" id="KW-0272">Extracellular matrix</keyword>
<gene>
    <name evidence="6" type="primary">LOC115937540</name>
</gene>
<proteinExistence type="predicted"/>
<protein>
    <submittedName>
        <fullName evidence="6">Collagen alpha-1(XIV) chain-like</fullName>
    </submittedName>
</protein>
<evidence type="ECO:0000313" key="5">
    <source>
        <dbReference type="Proteomes" id="UP000245341"/>
    </source>
</evidence>
<dbReference type="RefSeq" id="XP_030875572.1">
    <property type="nucleotide sequence ID" value="XM_031019712.1"/>
</dbReference>
<feature type="non-terminal residue" evidence="6">
    <location>
        <position position="141"/>
    </location>
</feature>
<dbReference type="AlphaFoldDB" id="A0A7F8Q2R6"/>
<evidence type="ECO:0000256" key="3">
    <source>
        <dbReference type="ARBA" id="ARBA00023278"/>
    </source>
</evidence>
<dbReference type="GO" id="GO:0030198">
    <property type="term" value="P:extracellular matrix organization"/>
    <property type="evidence" value="ECO:0007669"/>
    <property type="project" value="TreeGrafter"/>
</dbReference>
<dbReference type="GO" id="GO:0031012">
    <property type="term" value="C:extracellular matrix"/>
    <property type="evidence" value="ECO:0007669"/>
    <property type="project" value="TreeGrafter"/>
</dbReference>
<dbReference type="GO" id="GO:0030020">
    <property type="term" value="F:extracellular matrix structural constituent conferring tensile strength"/>
    <property type="evidence" value="ECO:0007669"/>
    <property type="project" value="TreeGrafter"/>
</dbReference>
<evidence type="ECO:0000256" key="1">
    <source>
        <dbReference type="ARBA" id="ARBA00004498"/>
    </source>
</evidence>
<reference evidence="6" key="1">
    <citation type="submission" date="2025-08" db="UniProtKB">
        <authorList>
            <consortium name="RefSeq"/>
        </authorList>
    </citation>
    <scope>IDENTIFICATION</scope>
    <source>
        <tissue evidence="6">Liver</tissue>
    </source>
</reference>
<dbReference type="PANTHER" id="PTHR24023:SF1082">
    <property type="entry name" value="COLLAGEN TRIPLE HELIX REPEAT"/>
    <property type="match status" value="1"/>
</dbReference>
<dbReference type="Proteomes" id="UP000245341">
    <property type="component" value="Unplaced"/>
</dbReference>
<organism evidence="5 6">
    <name type="scientific">Leptonychotes weddellii</name>
    <name type="common">Weddell seal</name>
    <name type="synonym">Otaria weddellii</name>
    <dbReference type="NCBI Taxonomy" id="9713"/>
    <lineage>
        <taxon>Eukaryota</taxon>
        <taxon>Metazoa</taxon>
        <taxon>Chordata</taxon>
        <taxon>Craniata</taxon>
        <taxon>Vertebrata</taxon>
        <taxon>Euteleostomi</taxon>
        <taxon>Mammalia</taxon>
        <taxon>Eutheria</taxon>
        <taxon>Laurasiatheria</taxon>
        <taxon>Carnivora</taxon>
        <taxon>Caniformia</taxon>
        <taxon>Pinnipedia</taxon>
        <taxon>Phocidae</taxon>
        <taxon>Monachinae</taxon>
        <taxon>Lobodontini</taxon>
        <taxon>Leptonychotes</taxon>
    </lineage>
</organism>
<keyword evidence="2" id="KW-0964">Secreted</keyword>